<dbReference type="Proteomes" id="UP000184339">
    <property type="component" value="Unassembled WGS sequence"/>
</dbReference>
<dbReference type="EMBL" id="FRCX01000002">
    <property type="protein sequence ID" value="SHM67889.1"/>
    <property type="molecule type" value="Genomic_DNA"/>
</dbReference>
<dbReference type="STRING" id="551987.SAMN05192549_102209"/>
<dbReference type="InterPro" id="IPR003735">
    <property type="entry name" value="Metal_Tscrpt_repr"/>
</dbReference>
<name>A0A1M7KQX7_9BURK</name>
<protein>
    <recommendedName>
        <fullName evidence="4">DNA-binding transcriptional regulator, FrmR family</fullName>
    </recommendedName>
</protein>
<accession>A0A1M7KQX7</accession>
<gene>
    <name evidence="2" type="ORF">SAMN05192549_102209</name>
</gene>
<evidence type="ECO:0000313" key="3">
    <source>
        <dbReference type="Proteomes" id="UP000184339"/>
    </source>
</evidence>
<dbReference type="GO" id="GO:0046872">
    <property type="term" value="F:metal ion binding"/>
    <property type="evidence" value="ECO:0007669"/>
    <property type="project" value="InterPro"/>
</dbReference>
<evidence type="ECO:0008006" key="4">
    <source>
        <dbReference type="Google" id="ProtNLM"/>
    </source>
</evidence>
<dbReference type="PANTHER" id="PTHR33677">
    <property type="entry name" value="TRANSCRIPTIONAL REPRESSOR FRMR-RELATED"/>
    <property type="match status" value="1"/>
</dbReference>
<evidence type="ECO:0000256" key="1">
    <source>
        <dbReference type="ARBA" id="ARBA00005260"/>
    </source>
</evidence>
<dbReference type="CDD" id="cd10154">
    <property type="entry name" value="NreA-like_DUF156"/>
    <property type="match status" value="1"/>
</dbReference>
<dbReference type="Pfam" id="PF02583">
    <property type="entry name" value="Trns_repr_metal"/>
    <property type="match status" value="1"/>
</dbReference>
<reference evidence="3" key="1">
    <citation type="submission" date="2016-11" db="EMBL/GenBank/DDBJ databases">
        <authorList>
            <person name="Varghese N."/>
            <person name="Submissions S."/>
        </authorList>
    </citation>
    <scope>NUCLEOTIDE SEQUENCE [LARGE SCALE GENOMIC DNA]</scope>
    <source>
        <strain evidence="3">Sac-22</strain>
    </source>
</reference>
<dbReference type="InterPro" id="IPR038390">
    <property type="entry name" value="Metal_Tscrpt_repr_sf"/>
</dbReference>
<organism evidence="2 3">
    <name type="scientific">Duganella sacchari</name>
    <dbReference type="NCBI Taxonomy" id="551987"/>
    <lineage>
        <taxon>Bacteria</taxon>
        <taxon>Pseudomonadati</taxon>
        <taxon>Pseudomonadota</taxon>
        <taxon>Betaproteobacteria</taxon>
        <taxon>Burkholderiales</taxon>
        <taxon>Oxalobacteraceae</taxon>
        <taxon>Telluria group</taxon>
        <taxon>Duganella</taxon>
    </lineage>
</organism>
<proteinExistence type="inferred from homology"/>
<comment type="similarity">
    <text evidence="1">Belongs to the FrmR/RcnR family.</text>
</comment>
<dbReference type="Gene3D" id="1.20.58.1000">
    <property type="entry name" value="Metal-sensitive repressor, helix protomer"/>
    <property type="match status" value="1"/>
</dbReference>
<evidence type="ECO:0000313" key="2">
    <source>
        <dbReference type="EMBL" id="SHM67889.1"/>
    </source>
</evidence>
<sequence>MSTHTSHPAIIKRLKRANGHLASIVTMLEEQRACLDIVQQLQAVESAINSAKKALIHDHIGECLMHTIGPDNTTRQQVLEEFQAITKYL</sequence>
<dbReference type="GO" id="GO:0003677">
    <property type="term" value="F:DNA binding"/>
    <property type="evidence" value="ECO:0007669"/>
    <property type="project" value="InterPro"/>
</dbReference>
<dbReference type="RefSeq" id="WP_026334957.1">
    <property type="nucleotide sequence ID" value="NZ_FRCX01000002.1"/>
</dbReference>
<dbReference type="OrthoDB" id="9811244at2"/>
<keyword evidence="3" id="KW-1185">Reference proteome</keyword>
<dbReference type="AlphaFoldDB" id="A0A1M7KQX7"/>
<dbReference type="GO" id="GO:0045892">
    <property type="term" value="P:negative regulation of DNA-templated transcription"/>
    <property type="evidence" value="ECO:0007669"/>
    <property type="project" value="UniProtKB-ARBA"/>
</dbReference>